<evidence type="ECO:0000313" key="8">
    <source>
        <dbReference type="Proteomes" id="UP000638648"/>
    </source>
</evidence>
<dbReference type="PANTHER" id="PTHR11717">
    <property type="entry name" value="LOW MOLECULAR WEIGHT PROTEIN TYROSINE PHOSPHATASE"/>
    <property type="match status" value="1"/>
</dbReference>
<name>A0A927MXT3_9ACTN</name>
<dbReference type="InterPro" id="IPR050438">
    <property type="entry name" value="LMW_PTPase"/>
</dbReference>
<evidence type="ECO:0000256" key="3">
    <source>
        <dbReference type="ARBA" id="ARBA00022801"/>
    </source>
</evidence>
<feature type="domain" description="Phosphotyrosine protein phosphatase I" evidence="6">
    <location>
        <begin position="15"/>
        <end position="164"/>
    </location>
</feature>
<reference evidence="7" key="1">
    <citation type="submission" date="2020-10" db="EMBL/GenBank/DDBJ databases">
        <title>Sequencing the genomes of 1000 actinobacteria strains.</title>
        <authorList>
            <person name="Klenk H.-P."/>
        </authorList>
    </citation>
    <scope>NUCLEOTIDE SEQUENCE</scope>
    <source>
        <strain evidence="7">DSM 45354</strain>
    </source>
</reference>
<comment type="caution">
    <text evidence="7">The sequence shown here is derived from an EMBL/GenBank/DDBJ whole genome shotgun (WGS) entry which is preliminary data.</text>
</comment>
<dbReference type="InterPro" id="IPR036196">
    <property type="entry name" value="Ptyr_pPase_sf"/>
</dbReference>
<dbReference type="CDD" id="cd16343">
    <property type="entry name" value="LMWPTP"/>
    <property type="match status" value="1"/>
</dbReference>
<feature type="active site" evidence="5">
    <location>
        <position position="27"/>
    </location>
</feature>
<dbReference type="SMART" id="SM00226">
    <property type="entry name" value="LMWPc"/>
    <property type="match status" value="1"/>
</dbReference>
<keyword evidence="4" id="KW-0904">Protein phosphatase</keyword>
<dbReference type="RefSeq" id="WP_192749553.1">
    <property type="nucleotide sequence ID" value="NZ_BAABJL010000133.1"/>
</dbReference>
<comment type="similarity">
    <text evidence="1">Belongs to the low molecular weight phosphotyrosine protein phosphatase family.</text>
</comment>
<keyword evidence="3 7" id="KW-0378">Hydrolase</keyword>
<dbReference type="PANTHER" id="PTHR11717:SF7">
    <property type="entry name" value="LOW MOLECULAR WEIGHT PHOSPHOTYROSINE PROTEIN PHOSPHATASE"/>
    <property type="match status" value="1"/>
</dbReference>
<evidence type="ECO:0000256" key="2">
    <source>
        <dbReference type="ARBA" id="ARBA00013064"/>
    </source>
</evidence>
<proteinExistence type="inferred from homology"/>
<dbReference type="InterPro" id="IPR017867">
    <property type="entry name" value="Tyr_phospatase_low_mol_wt"/>
</dbReference>
<dbReference type="Pfam" id="PF01451">
    <property type="entry name" value="LMWPc"/>
    <property type="match status" value="1"/>
</dbReference>
<dbReference type="GO" id="GO:0004725">
    <property type="term" value="F:protein tyrosine phosphatase activity"/>
    <property type="evidence" value="ECO:0007669"/>
    <property type="project" value="UniProtKB-EC"/>
</dbReference>
<evidence type="ECO:0000313" key="7">
    <source>
        <dbReference type="EMBL" id="MBE1605170.1"/>
    </source>
</evidence>
<evidence type="ECO:0000256" key="5">
    <source>
        <dbReference type="PIRSR" id="PIRSR617867-1"/>
    </source>
</evidence>
<keyword evidence="8" id="KW-1185">Reference proteome</keyword>
<organism evidence="7 8">
    <name type="scientific">Actinopolymorpha pittospori</name>
    <dbReference type="NCBI Taxonomy" id="648752"/>
    <lineage>
        <taxon>Bacteria</taxon>
        <taxon>Bacillati</taxon>
        <taxon>Actinomycetota</taxon>
        <taxon>Actinomycetes</taxon>
        <taxon>Propionibacteriales</taxon>
        <taxon>Actinopolymorphaceae</taxon>
        <taxon>Actinopolymorpha</taxon>
    </lineage>
</organism>
<dbReference type="PRINTS" id="PR00719">
    <property type="entry name" value="LMWPTPASE"/>
</dbReference>
<protein>
    <recommendedName>
        <fullName evidence="2">protein-tyrosine-phosphatase</fullName>
        <ecNumber evidence="2">3.1.3.48</ecNumber>
    </recommendedName>
</protein>
<evidence type="ECO:0000259" key="6">
    <source>
        <dbReference type="SMART" id="SM00226"/>
    </source>
</evidence>
<dbReference type="InterPro" id="IPR023485">
    <property type="entry name" value="Ptyr_pPase"/>
</dbReference>
<sequence>MKLPEPRDGDPGSPYRVSLVCLGNICRSPIAAVVLRQRLADAGLTTVTVDSAGLGDWHVGHRMDSRSAGVLRAAGYDENDIDGHRARQFQREWLAGRDLVLGMDDSNLSALRRLAAPGERERIGLFGWFGADGGDIPDPYDADGQAFDLVLDLVEDAATKLSDELARLLDHRERATGN</sequence>
<dbReference type="SUPFAM" id="SSF52788">
    <property type="entry name" value="Phosphotyrosine protein phosphatases I"/>
    <property type="match status" value="1"/>
</dbReference>
<dbReference type="EMBL" id="JADBEM010000001">
    <property type="protein sequence ID" value="MBE1605170.1"/>
    <property type="molecule type" value="Genomic_DNA"/>
</dbReference>
<dbReference type="Proteomes" id="UP000638648">
    <property type="component" value="Unassembled WGS sequence"/>
</dbReference>
<dbReference type="Gene3D" id="3.40.50.2300">
    <property type="match status" value="1"/>
</dbReference>
<feature type="active site" description="Proton donor" evidence="5">
    <location>
        <position position="138"/>
    </location>
</feature>
<evidence type="ECO:0000256" key="4">
    <source>
        <dbReference type="ARBA" id="ARBA00022912"/>
    </source>
</evidence>
<dbReference type="AlphaFoldDB" id="A0A927MXT3"/>
<dbReference type="EC" id="3.1.3.48" evidence="2"/>
<accession>A0A927MXT3</accession>
<gene>
    <name evidence="7" type="ORF">HEB94_002018</name>
</gene>
<evidence type="ECO:0000256" key="1">
    <source>
        <dbReference type="ARBA" id="ARBA00011063"/>
    </source>
</evidence>
<feature type="active site" description="Nucleophile" evidence="5">
    <location>
        <position position="21"/>
    </location>
</feature>